<reference evidence="3 4" key="1">
    <citation type="submission" date="2019-02" db="EMBL/GenBank/DDBJ databases">
        <title>Sequencing the genomes of 1000 actinobacteria strains.</title>
        <authorList>
            <person name="Klenk H.-P."/>
        </authorList>
    </citation>
    <scope>NUCLEOTIDE SEQUENCE [LARGE SCALE GENOMIC DNA]</scope>
    <source>
        <strain evidence="3 4">DSM 45888</strain>
    </source>
</reference>
<evidence type="ECO:0000256" key="2">
    <source>
        <dbReference type="SAM" id="Phobius"/>
    </source>
</evidence>
<keyword evidence="2" id="KW-0812">Transmembrane</keyword>
<organism evidence="3 4">
    <name type="scientific">Micromonospora violae</name>
    <dbReference type="NCBI Taxonomy" id="1278207"/>
    <lineage>
        <taxon>Bacteria</taxon>
        <taxon>Bacillati</taxon>
        <taxon>Actinomycetota</taxon>
        <taxon>Actinomycetes</taxon>
        <taxon>Micromonosporales</taxon>
        <taxon>Micromonosporaceae</taxon>
        <taxon>Micromonospora</taxon>
    </lineage>
</organism>
<dbReference type="EMBL" id="SHKK01000001">
    <property type="protein sequence ID" value="RZT79832.1"/>
    <property type="molecule type" value="Genomic_DNA"/>
</dbReference>
<feature type="region of interest" description="Disordered" evidence="1">
    <location>
        <begin position="182"/>
        <end position="219"/>
    </location>
</feature>
<protein>
    <submittedName>
        <fullName evidence="3">Uncharacterized protein</fullName>
    </submittedName>
</protein>
<feature type="transmembrane region" description="Helical" evidence="2">
    <location>
        <begin position="53"/>
        <end position="70"/>
    </location>
</feature>
<name>A0A4Q7UEW5_9ACTN</name>
<sequence>MQSRGRDGRWAPLNGGAEGGLGYHDYRGHMSTVETLACIPVDWGIDWGSVPDWFGGLGTVGTLLFGVLSLRRELRARRREDRAAQARQARLVSSTTRTEGKGVLRVRVANDSDGPVFDLAVTPVAHTGDPGPGGRQVPVATVTGPVDRLDGGAAAELFINVDRSVDLSGYASATVQLRFTDQQGNRWQREGTGQPQPDLGDEAAPARRSWLRRWPSRSR</sequence>
<evidence type="ECO:0000256" key="1">
    <source>
        <dbReference type="SAM" id="MobiDB-lite"/>
    </source>
</evidence>
<dbReference type="AlphaFoldDB" id="A0A4Q7UEW5"/>
<keyword evidence="2" id="KW-1133">Transmembrane helix</keyword>
<evidence type="ECO:0000313" key="4">
    <source>
        <dbReference type="Proteomes" id="UP000293781"/>
    </source>
</evidence>
<feature type="compositionally biased region" description="Basic residues" evidence="1">
    <location>
        <begin position="209"/>
        <end position="219"/>
    </location>
</feature>
<keyword evidence="2" id="KW-0472">Membrane</keyword>
<proteinExistence type="predicted"/>
<comment type="caution">
    <text evidence="3">The sequence shown here is derived from an EMBL/GenBank/DDBJ whole genome shotgun (WGS) entry which is preliminary data.</text>
</comment>
<accession>A0A4Q7UEW5</accession>
<evidence type="ECO:0000313" key="3">
    <source>
        <dbReference type="EMBL" id="RZT79832.1"/>
    </source>
</evidence>
<feature type="compositionally biased region" description="Polar residues" evidence="1">
    <location>
        <begin position="182"/>
        <end position="195"/>
    </location>
</feature>
<keyword evidence="4" id="KW-1185">Reference proteome</keyword>
<dbReference type="Proteomes" id="UP000293781">
    <property type="component" value="Unassembled WGS sequence"/>
</dbReference>
<gene>
    <name evidence="3" type="ORF">EV382_3072</name>
</gene>